<sequence length="37" mass="4166">MEALRQLKLGHRFQSGSKACSEAFDFLILSKCDGKHL</sequence>
<organism evidence="1">
    <name type="scientific">uncultured Leptolyngbya sp</name>
    <dbReference type="NCBI Taxonomy" id="332963"/>
    <lineage>
        <taxon>Bacteria</taxon>
        <taxon>Bacillati</taxon>
        <taxon>Cyanobacteriota</taxon>
        <taxon>Cyanophyceae</taxon>
        <taxon>Leptolyngbyales</taxon>
        <taxon>Leptolyngbyaceae</taxon>
        <taxon>Leptolyngbya group</taxon>
        <taxon>Leptolyngbya</taxon>
        <taxon>environmental samples</taxon>
    </lineage>
</organism>
<dbReference type="EMBL" id="CADCTY010001632">
    <property type="protein sequence ID" value="CAA9378930.1"/>
    <property type="molecule type" value="Genomic_DNA"/>
</dbReference>
<evidence type="ECO:0000313" key="1">
    <source>
        <dbReference type="EMBL" id="CAA9378930.1"/>
    </source>
</evidence>
<protein>
    <submittedName>
        <fullName evidence="1">Uncharacterized protein</fullName>
    </submittedName>
</protein>
<name>A0A6J4NCG2_9CYAN</name>
<gene>
    <name evidence="1" type="ORF">AVDCRST_MAG94-4748</name>
</gene>
<reference evidence="1" key="1">
    <citation type="submission" date="2020-02" db="EMBL/GenBank/DDBJ databases">
        <authorList>
            <person name="Meier V. D."/>
        </authorList>
    </citation>
    <scope>NUCLEOTIDE SEQUENCE</scope>
    <source>
        <strain evidence="1">AVDCRST_MAG94</strain>
    </source>
</reference>
<dbReference type="AlphaFoldDB" id="A0A6J4NCG2"/>
<proteinExistence type="predicted"/>
<accession>A0A6J4NCG2</accession>